<dbReference type="STRING" id="879819.A0A0J0XB16"/>
<keyword evidence="9" id="KW-1185">Reference proteome</keyword>
<name>A0A0J0XB16_9TREE</name>
<dbReference type="Gene3D" id="3.40.350.10">
    <property type="entry name" value="Creatinase/prolidase N-terminal domain"/>
    <property type="match status" value="1"/>
</dbReference>
<keyword evidence="4" id="KW-0378">Hydrolase</keyword>
<keyword evidence="8" id="KW-0645">Protease</keyword>
<dbReference type="InterPro" id="IPR029149">
    <property type="entry name" value="Creatin/AminoP/Spt16_N"/>
</dbReference>
<dbReference type="InterPro" id="IPR052433">
    <property type="entry name" value="X-Pro_dipept-like"/>
</dbReference>
<dbReference type="InterPro" id="IPR036005">
    <property type="entry name" value="Creatinase/aminopeptidase-like"/>
</dbReference>
<organism evidence="8 9">
    <name type="scientific">Cutaneotrichosporon oleaginosum</name>
    <dbReference type="NCBI Taxonomy" id="879819"/>
    <lineage>
        <taxon>Eukaryota</taxon>
        <taxon>Fungi</taxon>
        <taxon>Dikarya</taxon>
        <taxon>Basidiomycota</taxon>
        <taxon>Agaricomycotina</taxon>
        <taxon>Tremellomycetes</taxon>
        <taxon>Trichosporonales</taxon>
        <taxon>Trichosporonaceae</taxon>
        <taxon>Cutaneotrichosporon</taxon>
    </lineage>
</organism>
<protein>
    <submittedName>
        <fullName evidence="8">Creatinase/aminopeptidase</fullName>
    </submittedName>
</protein>
<reference evidence="8 9" key="1">
    <citation type="submission" date="2015-03" db="EMBL/GenBank/DDBJ databases">
        <title>Genomics and transcriptomics of the oil-accumulating basidiomycete yeast T. oleaginosus allow insights into substrate utilization and the diverse evolutionary trajectories of mating systems in fungi.</title>
        <authorList>
            <consortium name="DOE Joint Genome Institute"/>
            <person name="Kourist R."/>
            <person name="Kracht O."/>
            <person name="Bracharz F."/>
            <person name="Lipzen A."/>
            <person name="Nolan M."/>
            <person name="Ohm R."/>
            <person name="Grigoriev I."/>
            <person name="Sun S."/>
            <person name="Heitman J."/>
            <person name="Bruck T."/>
            <person name="Nowrousian M."/>
        </authorList>
    </citation>
    <scope>NUCLEOTIDE SEQUENCE [LARGE SCALE GENOMIC DNA]</scope>
    <source>
        <strain evidence="8 9">IBC0246</strain>
    </source>
</reference>
<keyword evidence="3 6" id="KW-0479">Metal-binding</keyword>
<dbReference type="PANTHER" id="PTHR43226">
    <property type="entry name" value="XAA-PRO AMINOPEPTIDASE 3"/>
    <property type="match status" value="1"/>
</dbReference>
<evidence type="ECO:0000256" key="1">
    <source>
        <dbReference type="ARBA" id="ARBA00001936"/>
    </source>
</evidence>
<dbReference type="InterPro" id="IPR007865">
    <property type="entry name" value="Aminopep_P_N"/>
</dbReference>
<dbReference type="OrthoDB" id="10261878at2759"/>
<dbReference type="Gene3D" id="3.90.230.10">
    <property type="entry name" value="Creatinase/methionine aminopeptidase superfamily"/>
    <property type="match status" value="1"/>
</dbReference>
<evidence type="ECO:0000256" key="4">
    <source>
        <dbReference type="ARBA" id="ARBA00022801"/>
    </source>
</evidence>
<dbReference type="AlphaFoldDB" id="A0A0J0XB16"/>
<keyword evidence="8" id="KW-0031">Aminopeptidase</keyword>
<evidence type="ECO:0000313" key="8">
    <source>
        <dbReference type="EMBL" id="KLT38302.1"/>
    </source>
</evidence>
<dbReference type="SUPFAM" id="SSF53092">
    <property type="entry name" value="Creatinase/prolidase N-terminal domain"/>
    <property type="match status" value="1"/>
</dbReference>
<dbReference type="PROSITE" id="PS00491">
    <property type="entry name" value="PROLINE_PEPTIDASE"/>
    <property type="match status" value="1"/>
</dbReference>
<dbReference type="PANTHER" id="PTHR43226:SF1">
    <property type="entry name" value="XAA-PRO DIPEPTIDASE"/>
    <property type="match status" value="1"/>
</dbReference>
<dbReference type="EMBL" id="KQ087328">
    <property type="protein sequence ID" value="KLT38302.1"/>
    <property type="molecule type" value="Genomic_DNA"/>
</dbReference>
<accession>A0A0J0XB16</accession>
<evidence type="ECO:0000256" key="5">
    <source>
        <dbReference type="ARBA" id="ARBA00023211"/>
    </source>
</evidence>
<keyword evidence="5" id="KW-0464">Manganese</keyword>
<dbReference type="GeneID" id="28987694"/>
<dbReference type="Proteomes" id="UP000053611">
    <property type="component" value="Unassembled WGS sequence"/>
</dbReference>
<evidence type="ECO:0000259" key="7">
    <source>
        <dbReference type="SMART" id="SM01011"/>
    </source>
</evidence>
<dbReference type="RefSeq" id="XP_018274793.1">
    <property type="nucleotide sequence ID" value="XM_018427091.1"/>
</dbReference>
<evidence type="ECO:0000256" key="2">
    <source>
        <dbReference type="ARBA" id="ARBA00008766"/>
    </source>
</evidence>
<dbReference type="GO" id="GO:0070006">
    <property type="term" value="F:metalloaminopeptidase activity"/>
    <property type="evidence" value="ECO:0007669"/>
    <property type="project" value="InterPro"/>
</dbReference>
<evidence type="ECO:0000256" key="6">
    <source>
        <dbReference type="RuleBase" id="RU000590"/>
    </source>
</evidence>
<sequence>MTVDSPTKFPARAHASKLAAELIKLIPEGERGGNHAIFVQGHPTTCRDDTDRELPFHQEANFNYLTGAHNVHSASVLVTYSGEDVQHTLFIPPADPLETMWSVAPPTLEDAAARFDAGAILSTTELESHIAQLEGTTIHTLPVTHEFPPLPSSVLEALKKNKHCTEHLRRAFHLARLTKTPEEIELIRKANTITSCAHEVVMRELGRYAAKRAKTIAAGTKERTGFKGPAQWEVESEQDAEALFVAACRRMGAEQAYLPICASGSHASTLHYVCNDRLFPSTATPRAPGDTSFTPRRLARGCCGDVPEHDHATPTNSLHTSAFEPQVLLIDAGCDWHGYASDVTRTIPVGNGGKFTPKAGQIYDIVLRMQKECEDRTRVGVHWDELHLHAHKVLIEEFIKLRIFKGTAEEMLQSGLTAAFFPHGLGHSLGLDVHDSLQYLREVQIDLPPSTTATPAKLYAYLRIRQPLTAGMVLTIEPGCYFPPQLLDIHGVWDSPLVDHDILKTYLDVGGVRIEDVVVVRENAPCENLTTVGRDREWVEARCGGHE</sequence>
<dbReference type="InterPro" id="IPR001131">
    <property type="entry name" value="Peptidase_M24B_aminopep-P_CS"/>
</dbReference>
<dbReference type="SMART" id="SM01011">
    <property type="entry name" value="AMP_N"/>
    <property type="match status" value="1"/>
</dbReference>
<gene>
    <name evidence="8" type="ORF">CC85DRAFT_331722</name>
</gene>
<evidence type="ECO:0000313" key="9">
    <source>
        <dbReference type="Proteomes" id="UP000053611"/>
    </source>
</evidence>
<dbReference type="Pfam" id="PF00557">
    <property type="entry name" value="Peptidase_M24"/>
    <property type="match status" value="1"/>
</dbReference>
<dbReference type="CDD" id="cd01087">
    <property type="entry name" value="Prolidase"/>
    <property type="match status" value="1"/>
</dbReference>
<dbReference type="GO" id="GO:0030145">
    <property type="term" value="F:manganese ion binding"/>
    <property type="evidence" value="ECO:0007669"/>
    <property type="project" value="InterPro"/>
</dbReference>
<evidence type="ECO:0000256" key="3">
    <source>
        <dbReference type="ARBA" id="ARBA00022723"/>
    </source>
</evidence>
<comment type="cofactor">
    <cofactor evidence="1">
        <name>Mn(2+)</name>
        <dbReference type="ChEBI" id="CHEBI:29035"/>
    </cofactor>
</comment>
<proteinExistence type="inferred from homology"/>
<feature type="domain" description="Aminopeptidase P N-terminal" evidence="7">
    <location>
        <begin position="9"/>
        <end position="148"/>
    </location>
</feature>
<dbReference type="Pfam" id="PF05195">
    <property type="entry name" value="AMP_N"/>
    <property type="match status" value="1"/>
</dbReference>
<dbReference type="GO" id="GO:0006508">
    <property type="term" value="P:proteolysis"/>
    <property type="evidence" value="ECO:0007669"/>
    <property type="project" value="TreeGrafter"/>
</dbReference>
<comment type="similarity">
    <text evidence="2 6">Belongs to the peptidase M24B family.</text>
</comment>
<dbReference type="SUPFAM" id="SSF55920">
    <property type="entry name" value="Creatinase/aminopeptidase"/>
    <property type="match status" value="2"/>
</dbReference>
<dbReference type="InterPro" id="IPR000994">
    <property type="entry name" value="Pept_M24"/>
</dbReference>